<evidence type="ECO:0000313" key="1">
    <source>
        <dbReference type="Proteomes" id="UP000887566"/>
    </source>
</evidence>
<accession>A0A914VNH0</accession>
<dbReference type="WBParaSite" id="PSAMB.scaffold22765size475.g38710.t1">
    <property type="protein sequence ID" value="PSAMB.scaffold22765size475.g38710.t1"/>
    <property type="gene ID" value="PSAMB.scaffold22765size475.g38710"/>
</dbReference>
<dbReference type="AlphaFoldDB" id="A0A914VNH0"/>
<protein>
    <submittedName>
        <fullName evidence="2">Uncharacterized protein</fullName>
    </submittedName>
</protein>
<keyword evidence="1" id="KW-1185">Reference proteome</keyword>
<sequence length="44" mass="4621">MPSQIKASELGQDITFEIDASAAGSGNLEIMINGGRVACKVREL</sequence>
<name>A0A914VNH0_9BILA</name>
<reference evidence="2" key="1">
    <citation type="submission" date="2022-11" db="UniProtKB">
        <authorList>
            <consortium name="WormBaseParasite"/>
        </authorList>
    </citation>
    <scope>IDENTIFICATION</scope>
</reference>
<dbReference type="Proteomes" id="UP000887566">
    <property type="component" value="Unplaced"/>
</dbReference>
<evidence type="ECO:0000313" key="2">
    <source>
        <dbReference type="WBParaSite" id="PSAMB.scaffold22765size475.g38710.t1"/>
    </source>
</evidence>
<proteinExistence type="predicted"/>
<organism evidence="1 2">
    <name type="scientific">Plectus sambesii</name>
    <dbReference type="NCBI Taxonomy" id="2011161"/>
    <lineage>
        <taxon>Eukaryota</taxon>
        <taxon>Metazoa</taxon>
        <taxon>Ecdysozoa</taxon>
        <taxon>Nematoda</taxon>
        <taxon>Chromadorea</taxon>
        <taxon>Plectida</taxon>
        <taxon>Plectina</taxon>
        <taxon>Plectoidea</taxon>
        <taxon>Plectidae</taxon>
        <taxon>Plectus</taxon>
    </lineage>
</organism>